<dbReference type="OrthoDB" id="2433592at2759"/>
<sequence>EELLCKGILRAISSLTPISEEQCQKLEGQCLCQTHYNREIVNKTYYQIHQTKLNEYFTKLTGKAAYRSLKDILSYIISSLIQNGILQLSNPTLHIQISEDGHNKFLAICLRHKAANAEDFCLWCLIKKKQNGIMTYDWTISKHIENINLNYSKICGHKSKPLFFIISLTYWVIDELYVMLRITDWLWLLLVLEIGIKNNSKTSTSLTEVDKLKVLQNFNLDLIFLDKHHAQLIQQLWNCFNKLYEDMHKQCIDSIEFKKKALDWINLFLISSLGNSNSL</sequence>
<keyword evidence="2" id="KW-1185">Reference proteome</keyword>
<evidence type="ECO:0000313" key="2">
    <source>
        <dbReference type="Proteomes" id="UP000789759"/>
    </source>
</evidence>
<name>A0A9N9JW04_9GLOM</name>
<comment type="caution">
    <text evidence="1">The sequence shown here is derived from an EMBL/GenBank/DDBJ whole genome shotgun (WGS) entry which is preliminary data.</text>
</comment>
<dbReference type="Proteomes" id="UP000789759">
    <property type="component" value="Unassembled WGS sequence"/>
</dbReference>
<gene>
    <name evidence="1" type="ORF">CPELLU_LOCUS17642</name>
</gene>
<feature type="non-terminal residue" evidence="1">
    <location>
        <position position="279"/>
    </location>
</feature>
<evidence type="ECO:0000313" key="1">
    <source>
        <dbReference type="EMBL" id="CAG8800133.1"/>
    </source>
</evidence>
<organism evidence="1 2">
    <name type="scientific">Cetraspora pellucida</name>
    <dbReference type="NCBI Taxonomy" id="1433469"/>
    <lineage>
        <taxon>Eukaryota</taxon>
        <taxon>Fungi</taxon>
        <taxon>Fungi incertae sedis</taxon>
        <taxon>Mucoromycota</taxon>
        <taxon>Glomeromycotina</taxon>
        <taxon>Glomeromycetes</taxon>
        <taxon>Diversisporales</taxon>
        <taxon>Gigasporaceae</taxon>
        <taxon>Cetraspora</taxon>
    </lineage>
</organism>
<reference evidence="1" key="1">
    <citation type="submission" date="2021-06" db="EMBL/GenBank/DDBJ databases">
        <authorList>
            <person name="Kallberg Y."/>
            <person name="Tangrot J."/>
            <person name="Rosling A."/>
        </authorList>
    </citation>
    <scope>NUCLEOTIDE SEQUENCE</scope>
    <source>
        <strain evidence="1">FL966</strain>
    </source>
</reference>
<dbReference type="AlphaFoldDB" id="A0A9N9JW04"/>
<proteinExistence type="predicted"/>
<dbReference type="EMBL" id="CAJVQA010030823">
    <property type="protein sequence ID" value="CAG8800133.1"/>
    <property type="molecule type" value="Genomic_DNA"/>
</dbReference>
<accession>A0A9N9JW04</accession>
<protein>
    <submittedName>
        <fullName evidence="1">23263_t:CDS:1</fullName>
    </submittedName>
</protein>